<feature type="region of interest" description="Disordered" evidence="4">
    <location>
        <begin position="320"/>
        <end position="344"/>
    </location>
</feature>
<evidence type="ECO:0000256" key="2">
    <source>
        <dbReference type="ARBA" id="ARBA00022840"/>
    </source>
</evidence>
<proteinExistence type="predicted"/>
<feature type="region of interest" description="Disordered" evidence="4">
    <location>
        <begin position="362"/>
        <end position="389"/>
    </location>
</feature>
<dbReference type="Pfam" id="PF00004">
    <property type="entry name" value="AAA"/>
    <property type="match status" value="1"/>
</dbReference>
<dbReference type="PANTHER" id="PTHR14690:SF10">
    <property type="entry name" value="IQ AND AAA DOMAIN-CONTAINING PROTEIN-LIKE"/>
    <property type="match status" value="1"/>
</dbReference>
<dbReference type="PROSITE" id="PS50096">
    <property type="entry name" value="IQ"/>
    <property type="match status" value="1"/>
</dbReference>
<evidence type="ECO:0000256" key="1">
    <source>
        <dbReference type="ARBA" id="ARBA00022741"/>
    </source>
</evidence>
<evidence type="ECO:0000313" key="7">
    <source>
        <dbReference type="Proteomes" id="UP001152622"/>
    </source>
</evidence>
<evidence type="ECO:0000256" key="4">
    <source>
        <dbReference type="SAM" id="MobiDB-lite"/>
    </source>
</evidence>
<protein>
    <recommendedName>
        <fullName evidence="5">ATPase AAA-type core domain-containing protein</fullName>
    </recommendedName>
</protein>
<feature type="compositionally biased region" description="Basic residues" evidence="4">
    <location>
        <begin position="418"/>
        <end position="430"/>
    </location>
</feature>
<dbReference type="InterPro" id="IPR052267">
    <property type="entry name" value="N-DRC_Component"/>
</dbReference>
<dbReference type="Pfam" id="PF00612">
    <property type="entry name" value="IQ"/>
    <property type="match status" value="1"/>
</dbReference>
<comment type="caution">
    <text evidence="6">The sequence shown here is derived from an EMBL/GenBank/DDBJ whole genome shotgun (WGS) entry which is preliminary data.</text>
</comment>
<dbReference type="InterPro" id="IPR000048">
    <property type="entry name" value="IQ_motif_EF-hand-BS"/>
</dbReference>
<dbReference type="Gene3D" id="1.10.8.60">
    <property type="match status" value="1"/>
</dbReference>
<keyword evidence="7" id="KW-1185">Reference proteome</keyword>
<gene>
    <name evidence="6" type="ORF">SKAU_G00377200</name>
</gene>
<keyword evidence="1" id="KW-0547">Nucleotide-binding</keyword>
<evidence type="ECO:0000259" key="5">
    <source>
        <dbReference type="Pfam" id="PF00004"/>
    </source>
</evidence>
<keyword evidence="2" id="KW-0067">ATP-binding</keyword>
<dbReference type="AlphaFoldDB" id="A0A9Q1ECY7"/>
<dbReference type="InterPro" id="IPR003959">
    <property type="entry name" value="ATPase_AAA_core"/>
</dbReference>
<organism evidence="6 7">
    <name type="scientific">Synaphobranchus kaupii</name>
    <name type="common">Kaup's arrowtooth eel</name>
    <dbReference type="NCBI Taxonomy" id="118154"/>
    <lineage>
        <taxon>Eukaryota</taxon>
        <taxon>Metazoa</taxon>
        <taxon>Chordata</taxon>
        <taxon>Craniata</taxon>
        <taxon>Vertebrata</taxon>
        <taxon>Euteleostomi</taxon>
        <taxon>Actinopterygii</taxon>
        <taxon>Neopterygii</taxon>
        <taxon>Teleostei</taxon>
        <taxon>Anguilliformes</taxon>
        <taxon>Synaphobranchidae</taxon>
        <taxon>Synaphobranchus</taxon>
    </lineage>
</organism>
<feature type="coiled-coil region" evidence="3">
    <location>
        <begin position="244"/>
        <end position="271"/>
    </location>
</feature>
<dbReference type="SUPFAM" id="SSF52540">
    <property type="entry name" value="P-loop containing nucleoside triphosphate hydrolases"/>
    <property type="match status" value="1"/>
</dbReference>
<name>A0A9Q1ECY7_SYNKA</name>
<evidence type="ECO:0000313" key="6">
    <source>
        <dbReference type="EMBL" id="KAJ8336500.1"/>
    </source>
</evidence>
<evidence type="ECO:0000256" key="3">
    <source>
        <dbReference type="SAM" id="Coils"/>
    </source>
</evidence>
<dbReference type="PANTHER" id="PTHR14690">
    <property type="entry name" value="IQ MOTIF CONTAINING WITH AAA DOMAIN 1"/>
    <property type="match status" value="1"/>
</dbReference>
<sequence>MSHSTYNKLWTTAQVQLHHLLAEERHLQALPPEASKRTFLQQLSNFYVLYVRIFRQLEEAYDQVVHAQKRRLIRDVLDGVMGRLLELKNAMTTGDASEFHYVDDIMQDLKLTPADVEIPVPRHFLGERVAELRERGAAERARQGRARAEFVRKVKSDEEAMQRRRGRSRAAEAGPRDCSALCIQRVWRGYLQRKRTRMERDSELVLLGMATPGPRDASSLPPSAAVAAAAANEARRRQRRDRNEAKYQEAVAAATQAIRDAELRHMKEEARDQIRQWIAECRDAAGALPDYPEEEEGGSAVIFAEDVPEHMLQELGSVAEPEAQPKAAKDDGGEELGFKMPPSKFLPSLEAAQKTFVAFWRNRERPDSPAQRHDAELVKEEKRKDVEEEARQEVDELMREELANLKLAMGVDAGGGKAKGKGKGKGKDKKGKKDKDLTPHRSVQSLYQELAEEGLLKQADAVKLRDYLGSFCYLGSTLQQTGVEPMPSAADVRQLITLNAVIPLGSQAVNEKALVAKAILLVGPTGVGKRMLVHAICQETGANLFDLSPLNLAGKYPGKSGLQMMLHMVFKVAKLMQPSVIWIGGAEKMFYKKVPKEEKDADPKRLKKDLPKFLKSVADDRVMVVGTARDPASADLKSLLKMYGKVFLLPRPDYASRHLLWRRYIEAAGGEVTKALSVGSLARLSDGYTPGQIAQMVRMVLTETRLQQLPARPLVAAEFAPSLAKVGPVTQNEEELKTWFDKTPQGKARSEAAADQDGIESAETTKGKK</sequence>
<reference evidence="6" key="1">
    <citation type="journal article" date="2023" name="Science">
        <title>Genome structures resolve the early diversification of teleost fishes.</title>
        <authorList>
            <person name="Parey E."/>
            <person name="Louis A."/>
            <person name="Montfort J."/>
            <person name="Bouchez O."/>
            <person name="Roques C."/>
            <person name="Iampietro C."/>
            <person name="Lluch J."/>
            <person name="Castinel A."/>
            <person name="Donnadieu C."/>
            <person name="Desvignes T."/>
            <person name="Floi Bucao C."/>
            <person name="Jouanno E."/>
            <person name="Wen M."/>
            <person name="Mejri S."/>
            <person name="Dirks R."/>
            <person name="Jansen H."/>
            <person name="Henkel C."/>
            <person name="Chen W.J."/>
            <person name="Zahm M."/>
            <person name="Cabau C."/>
            <person name="Klopp C."/>
            <person name="Thompson A.W."/>
            <person name="Robinson-Rechavi M."/>
            <person name="Braasch I."/>
            <person name="Lecointre G."/>
            <person name="Bobe J."/>
            <person name="Postlethwait J.H."/>
            <person name="Berthelot C."/>
            <person name="Roest Crollius H."/>
            <person name="Guiguen Y."/>
        </authorList>
    </citation>
    <scope>NUCLEOTIDE SEQUENCE</scope>
    <source>
        <strain evidence="6">WJC10195</strain>
    </source>
</reference>
<keyword evidence="3" id="KW-0175">Coiled coil</keyword>
<dbReference type="GO" id="GO:0016887">
    <property type="term" value="F:ATP hydrolysis activity"/>
    <property type="evidence" value="ECO:0007669"/>
    <property type="project" value="InterPro"/>
</dbReference>
<feature type="domain" description="ATPase AAA-type core" evidence="5">
    <location>
        <begin position="519"/>
        <end position="635"/>
    </location>
</feature>
<dbReference type="EMBL" id="JAINUF010000019">
    <property type="protein sequence ID" value="KAJ8336500.1"/>
    <property type="molecule type" value="Genomic_DNA"/>
</dbReference>
<dbReference type="GO" id="GO:0005524">
    <property type="term" value="F:ATP binding"/>
    <property type="evidence" value="ECO:0007669"/>
    <property type="project" value="UniProtKB-KW"/>
</dbReference>
<dbReference type="FunFam" id="1.10.8.60:FF:000064">
    <property type="entry name" value="IQ motif containing with AAA domain 1"/>
    <property type="match status" value="1"/>
</dbReference>
<dbReference type="SMART" id="SM00015">
    <property type="entry name" value="IQ"/>
    <property type="match status" value="1"/>
</dbReference>
<feature type="region of interest" description="Disordered" evidence="4">
    <location>
        <begin position="413"/>
        <end position="442"/>
    </location>
</feature>
<dbReference type="OrthoDB" id="3046016at2759"/>
<dbReference type="InterPro" id="IPR027417">
    <property type="entry name" value="P-loop_NTPase"/>
</dbReference>
<dbReference type="Gene3D" id="3.40.50.300">
    <property type="entry name" value="P-loop containing nucleotide triphosphate hydrolases"/>
    <property type="match status" value="1"/>
</dbReference>
<accession>A0A9Q1ECY7</accession>
<feature type="region of interest" description="Disordered" evidence="4">
    <location>
        <begin position="739"/>
        <end position="769"/>
    </location>
</feature>
<dbReference type="Proteomes" id="UP001152622">
    <property type="component" value="Chromosome 19"/>
</dbReference>